<dbReference type="InterPro" id="IPR000073">
    <property type="entry name" value="AB_hydrolase_1"/>
</dbReference>
<evidence type="ECO:0000259" key="1">
    <source>
        <dbReference type="Pfam" id="PF12697"/>
    </source>
</evidence>
<dbReference type="InterPro" id="IPR029058">
    <property type="entry name" value="AB_hydrolase_fold"/>
</dbReference>
<dbReference type="Pfam" id="PF12697">
    <property type="entry name" value="Abhydrolase_6"/>
    <property type="match status" value="1"/>
</dbReference>
<dbReference type="Proteomes" id="UP000824001">
    <property type="component" value="Unassembled WGS sequence"/>
</dbReference>
<reference evidence="2" key="2">
    <citation type="journal article" date="2021" name="PeerJ">
        <title>Extensive microbial diversity within the chicken gut microbiome revealed by metagenomics and culture.</title>
        <authorList>
            <person name="Gilroy R."/>
            <person name="Ravi A."/>
            <person name="Getino M."/>
            <person name="Pursley I."/>
            <person name="Horton D.L."/>
            <person name="Alikhan N.F."/>
            <person name="Baker D."/>
            <person name="Gharbi K."/>
            <person name="Hall N."/>
            <person name="Watson M."/>
            <person name="Adriaenssens E.M."/>
            <person name="Foster-Nyarko E."/>
            <person name="Jarju S."/>
            <person name="Secka A."/>
            <person name="Antonio M."/>
            <person name="Oren A."/>
            <person name="Chaudhuri R.R."/>
            <person name="La Ragione R."/>
            <person name="Hildebrand F."/>
            <person name="Pallen M.J."/>
        </authorList>
    </citation>
    <scope>NUCLEOTIDE SEQUENCE</scope>
    <source>
        <strain evidence="2">ChiHjej10B9-9673</strain>
    </source>
</reference>
<reference evidence="2" key="1">
    <citation type="submission" date="2020-10" db="EMBL/GenBank/DDBJ databases">
        <authorList>
            <person name="Gilroy R."/>
        </authorList>
    </citation>
    <scope>NUCLEOTIDE SEQUENCE</scope>
    <source>
        <strain evidence="2">ChiHjej10B9-9673</strain>
    </source>
</reference>
<name>A0A9D1FE11_9FIRM</name>
<dbReference type="InterPro" id="IPR052920">
    <property type="entry name" value="DNA-binding_regulatory"/>
</dbReference>
<dbReference type="EMBL" id="DVJK01000176">
    <property type="protein sequence ID" value="HIS67169.1"/>
    <property type="molecule type" value="Genomic_DNA"/>
</dbReference>
<organism evidence="2 3">
    <name type="scientific">Candidatus Scatomorpha merdipullorum</name>
    <dbReference type="NCBI Taxonomy" id="2840927"/>
    <lineage>
        <taxon>Bacteria</taxon>
        <taxon>Bacillati</taxon>
        <taxon>Bacillota</taxon>
        <taxon>Clostridia</taxon>
        <taxon>Eubacteriales</taxon>
        <taxon>Candidatus Scatomorpha</taxon>
    </lineage>
</organism>
<dbReference type="SUPFAM" id="SSF53474">
    <property type="entry name" value="alpha/beta-Hydrolases"/>
    <property type="match status" value="1"/>
</dbReference>
<sequence length="307" mass="33801">MLWLILALSLAALAFLISLLAFLAAFYSPARFRTRDDAIPAGAQYREKREHMLSLIRGMEALPCEEIRIPAFDGVSLRARYYHLRDGAPLQIEMHGYRGAAVRDFCGGHALARELGMNVLAVDQRAHGESGGKVITFGVRERLDCQSWAQYAFLRFGPETPIYLAGVSMGAATVLMASALKLPHTVRGIIADSPYTEPEAIIRKVISKDAHLPAGALLPLLRFGARLFGRFDLRGASALEAVGRTEIPILLIHGEDDRFVPCDMSRELAAACAGPHRLETFPGAGHGLSYIVDPERYKKAVEEFMRQ</sequence>
<dbReference type="PANTHER" id="PTHR43358:SF4">
    <property type="entry name" value="ALPHA_BETA HYDROLASE FOLD-1 DOMAIN-CONTAINING PROTEIN"/>
    <property type="match status" value="1"/>
</dbReference>
<dbReference type="GO" id="GO:0016787">
    <property type="term" value="F:hydrolase activity"/>
    <property type="evidence" value="ECO:0007669"/>
    <property type="project" value="UniProtKB-KW"/>
</dbReference>
<gene>
    <name evidence="2" type="ORF">IAC18_06350</name>
</gene>
<dbReference type="Gene3D" id="3.40.50.1820">
    <property type="entry name" value="alpha/beta hydrolase"/>
    <property type="match status" value="1"/>
</dbReference>
<evidence type="ECO:0000313" key="3">
    <source>
        <dbReference type="Proteomes" id="UP000824001"/>
    </source>
</evidence>
<proteinExistence type="predicted"/>
<feature type="domain" description="AB hydrolase-1" evidence="1">
    <location>
        <begin position="110"/>
        <end position="297"/>
    </location>
</feature>
<protein>
    <submittedName>
        <fullName evidence="2">Alpha/beta fold hydrolase</fullName>
    </submittedName>
</protein>
<dbReference type="AlphaFoldDB" id="A0A9D1FE11"/>
<accession>A0A9D1FE11</accession>
<evidence type="ECO:0000313" key="2">
    <source>
        <dbReference type="EMBL" id="HIS67169.1"/>
    </source>
</evidence>
<dbReference type="PANTHER" id="PTHR43358">
    <property type="entry name" value="ALPHA/BETA-HYDROLASE"/>
    <property type="match status" value="1"/>
</dbReference>
<comment type="caution">
    <text evidence="2">The sequence shown here is derived from an EMBL/GenBank/DDBJ whole genome shotgun (WGS) entry which is preliminary data.</text>
</comment>
<keyword evidence="2" id="KW-0378">Hydrolase</keyword>